<evidence type="ECO:0000256" key="1">
    <source>
        <dbReference type="ARBA" id="ARBA00022603"/>
    </source>
</evidence>
<dbReference type="CDD" id="cd02440">
    <property type="entry name" value="AdoMet_MTases"/>
    <property type="match status" value="1"/>
</dbReference>
<evidence type="ECO:0000256" key="2">
    <source>
        <dbReference type="ARBA" id="ARBA00022679"/>
    </source>
</evidence>
<dbReference type="SUPFAM" id="SSF53335">
    <property type="entry name" value="S-adenosyl-L-methionine-dependent methyltransferases"/>
    <property type="match status" value="1"/>
</dbReference>
<evidence type="ECO:0000259" key="3">
    <source>
        <dbReference type="Pfam" id="PF13649"/>
    </source>
</evidence>
<dbReference type="InterPro" id="IPR041698">
    <property type="entry name" value="Methyltransf_25"/>
</dbReference>
<keyword evidence="2" id="KW-0808">Transferase</keyword>
<dbReference type="PANTHER" id="PTHR43861">
    <property type="entry name" value="TRANS-ACONITATE 2-METHYLTRANSFERASE-RELATED"/>
    <property type="match status" value="1"/>
</dbReference>
<keyword evidence="5" id="KW-1185">Reference proteome</keyword>
<feature type="domain" description="Methyltransferase" evidence="3">
    <location>
        <begin position="44"/>
        <end position="138"/>
    </location>
</feature>
<sequence length="263" mass="28515">MEGVKKKTLHEEAWAQVYPLTDRQLSPLGLQAMAALALHAGGHVLDVGCGTGQSLLQLVERVGPTGQVVGVDVSRTFLAIAKERTQSFHQIKLIEADAQTVSLPNGSLDAVFSRFGIMAFEDPAAAFANFQKMLKPEGTLGFCCWAELQDNELDLLPLEASGMLARVDQTPFSFSEPVFIRKILKGAGFHDIAITPHKVPVSCGGIEETMDVLLRVGALGKIVREDPDLRPQIEPLLRKVLIDRSGREHVHLTASIFVVTASA</sequence>
<protein>
    <submittedName>
        <fullName evidence="4">Methyltransferase domain-containing protein</fullName>
    </submittedName>
</protein>
<dbReference type="Proteomes" id="UP001209803">
    <property type="component" value="Chromosome"/>
</dbReference>
<organism evidence="4 5">
    <name type="scientific">Roseibium porphyridii</name>
    <dbReference type="NCBI Taxonomy" id="2866279"/>
    <lineage>
        <taxon>Bacteria</taxon>
        <taxon>Pseudomonadati</taxon>
        <taxon>Pseudomonadota</taxon>
        <taxon>Alphaproteobacteria</taxon>
        <taxon>Hyphomicrobiales</taxon>
        <taxon>Stappiaceae</taxon>
        <taxon>Roseibium</taxon>
    </lineage>
</organism>
<dbReference type="PANTHER" id="PTHR43861:SF1">
    <property type="entry name" value="TRANS-ACONITATE 2-METHYLTRANSFERASE"/>
    <property type="match status" value="1"/>
</dbReference>
<reference evidence="4 5" key="1">
    <citation type="submission" date="2023-03" db="EMBL/GenBank/DDBJ databases">
        <title>Roseibium porphyridii sp. nov. and Roseibium rhodosorbium sp. nov. isolated from marine algae, Porphyridium cruentum and Rhodosorus marinus, respectively.</title>
        <authorList>
            <person name="Lee M.W."/>
            <person name="Choi B.J."/>
            <person name="Lee J.K."/>
            <person name="Choi D.G."/>
            <person name="Baek J.H."/>
            <person name="Bayburt H."/>
            <person name="Kim J.M."/>
            <person name="Han D.M."/>
            <person name="Kim K.H."/>
            <person name="Jeon C.O."/>
        </authorList>
    </citation>
    <scope>NUCLEOTIDE SEQUENCE [LARGE SCALE GENOMIC DNA]</scope>
    <source>
        <strain evidence="4 5">KMA01</strain>
    </source>
</reference>
<dbReference type="EMBL" id="CP120863">
    <property type="protein sequence ID" value="WFE92058.1"/>
    <property type="molecule type" value="Genomic_DNA"/>
</dbReference>
<dbReference type="Pfam" id="PF13649">
    <property type="entry name" value="Methyltransf_25"/>
    <property type="match status" value="1"/>
</dbReference>
<dbReference type="Gene3D" id="3.40.50.150">
    <property type="entry name" value="Vaccinia Virus protein VP39"/>
    <property type="match status" value="1"/>
</dbReference>
<evidence type="ECO:0000313" key="5">
    <source>
        <dbReference type="Proteomes" id="UP001209803"/>
    </source>
</evidence>
<name>A0ABY8FHL1_9HYPH</name>
<dbReference type="GO" id="GO:0008168">
    <property type="term" value="F:methyltransferase activity"/>
    <property type="evidence" value="ECO:0007669"/>
    <property type="project" value="UniProtKB-KW"/>
</dbReference>
<proteinExistence type="predicted"/>
<dbReference type="RefSeq" id="WP_265684571.1">
    <property type="nucleotide sequence ID" value="NZ_CP120863.1"/>
</dbReference>
<dbReference type="GO" id="GO:0032259">
    <property type="term" value="P:methylation"/>
    <property type="evidence" value="ECO:0007669"/>
    <property type="project" value="UniProtKB-KW"/>
</dbReference>
<keyword evidence="1 4" id="KW-0489">Methyltransferase</keyword>
<dbReference type="InterPro" id="IPR029063">
    <property type="entry name" value="SAM-dependent_MTases_sf"/>
</dbReference>
<gene>
    <name evidence="4" type="ORF">K1718_12030</name>
</gene>
<accession>A0ABY8FHL1</accession>
<evidence type="ECO:0000313" key="4">
    <source>
        <dbReference type="EMBL" id="WFE92058.1"/>
    </source>
</evidence>